<reference evidence="5 6" key="1">
    <citation type="submission" date="2015-09" db="EMBL/GenBank/DDBJ databases">
        <authorList>
            <person name="Xu Y."/>
            <person name="Nagy A."/>
            <person name="Liu N.T."/>
            <person name="Nou X."/>
        </authorList>
    </citation>
    <scope>NUCLEOTIDE SEQUENCE [LARGE SCALE GENOMIC DNA]</scope>
    <source>
        <strain evidence="5 6">FC1138</strain>
    </source>
</reference>
<dbReference type="PANTHER" id="PTHR16943:SF8">
    <property type="entry name" value="2-METHYLCITRATE DEHYDRATASE"/>
    <property type="match status" value="1"/>
</dbReference>
<dbReference type="Proteomes" id="UP000077927">
    <property type="component" value="Chromosome 2"/>
</dbReference>
<evidence type="ECO:0000256" key="2">
    <source>
        <dbReference type="SAM" id="MobiDB-lite"/>
    </source>
</evidence>
<dbReference type="InterPro" id="IPR042188">
    <property type="entry name" value="MmgE/PrpD_sf_2"/>
</dbReference>
<dbReference type="InterPro" id="IPR036148">
    <property type="entry name" value="MmgE/PrpD_sf"/>
</dbReference>
<evidence type="ECO:0000259" key="3">
    <source>
        <dbReference type="Pfam" id="PF03972"/>
    </source>
</evidence>
<dbReference type="PANTHER" id="PTHR16943">
    <property type="entry name" value="2-METHYLCITRATE DEHYDRATASE-RELATED"/>
    <property type="match status" value="1"/>
</dbReference>
<proteinExistence type="inferred from homology"/>
<dbReference type="SUPFAM" id="SSF103378">
    <property type="entry name" value="2-methylcitrate dehydratase PrpD"/>
    <property type="match status" value="1"/>
</dbReference>
<dbReference type="KEGG" id="rin:ACS15_4804"/>
<sequence>MENKMNEHAPRQASDPTGPTGQLATWLANFTLSTVPEAVLERARLLLLDGVGCALVGAQLPWSRIAVESVLGLEAEGPCNVIGWGRKTTAPVAALLNGTFIQGFELDDFHPLAPLHSASLVLPSLLATAEKLGGVSGERLLAAAIAGFEVGPRVGLALHGGQMLSRGWHSGAVFGTHASAAASGVLLQLDAAAFEDALGLAATQSAGLMAAQYEAMSKRMHHGFAARNGLYAAHLAASGYTGIQRVFERDYGGFLSTFGEGHAPDATQIAHGLGEHWETPTIVLKAHAAMGGLHSGLDALFDLIAKHQLRPDQIDSIDVDLSHAVYHHGWWELERPITPIAAQMNIAYALAVALLDGEAMVRQFAPERIDRDDVWALIPRIRAHHDSAFDSAGPLGRGRTRLRIHLRDGTALQAEQPAPKSALQPMRRDQVVTKYRRLTDGLLPAPRQRAIETCLLELESLEDSATLSELLAGPVASAFS</sequence>
<evidence type="ECO:0000313" key="6">
    <source>
        <dbReference type="Proteomes" id="UP000077927"/>
    </source>
</evidence>
<dbReference type="InterPro" id="IPR042183">
    <property type="entry name" value="MmgE/PrpD_sf_1"/>
</dbReference>
<feature type="region of interest" description="Disordered" evidence="2">
    <location>
        <begin position="1"/>
        <end position="20"/>
    </location>
</feature>
<evidence type="ECO:0000313" key="5">
    <source>
        <dbReference type="EMBL" id="ANH76744.1"/>
    </source>
</evidence>
<comment type="similarity">
    <text evidence="1">Belongs to the PrpD family.</text>
</comment>
<protein>
    <submittedName>
        <fullName evidence="5">MmgE/PrpD family protein</fullName>
    </submittedName>
</protein>
<dbReference type="Pfam" id="PF19305">
    <property type="entry name" value="MmgE_PrpD_C"/>
    <property type="match status" value="1"/>
</dbReference>
<evidence type="ECO:0000259" key="4">
    <source>
        <dbReference type="Pfam" id="PF19305"/>
    </source>
</evidence>
<accession>A0AAC9BNT5</accession>
<gene>
    <name evidence="5" type="ORF">ACS15_4804</name>
</gene>
<dbReference type="Gene3D" id="3.30.1330.120">
    <property type="entry name" value="2-methylcitrate dehydratase PrpD"/>
    <property type="match status" value="1"/>
</dbReference>
<dbReference type="InterPro" id="IPR045336">
    <property type="entry name" value="MmgE_PrpD_N"/>
</dbReference>
<dbReference type="Gene3D" id="1.10.4100.10">
    <property type="entry name" value="2-methylcitrate dehydratase PrpD"/>
    <property type="match status" value="1"/>
</dbReference>
<dbReference type="GO" id="GO:0016829">
    <property type="term" value="F:lyase activity"/>
    <property type="evidence" value="ECO:0007669"/>
    <property type="project" value="InterPro"/>
</dbReference>
<feature type="domain" description="MmgE/PrpD N-terminal" evidence="3">
    <location>
        <begin position="22"/>
        <end position="261"/>
    </location>
</feature>
<dbReference type="AlphaFoldDB" id="A0AAC9BNT5"/>
<organism evidence="5 6">
    <name type="scientific">Ralstonia insidiosa</name>
    <dbReference type="NCBI Taxonomy" id="190721"/>
    <lineage>
        <taxon>Bacteria</taxon>
        <taxon>Pseudomonadati</taxon>
        <taxon>Pseudomonadota</taxon>
        <taxon>Betaproteobacteria</taxon>
        <taxon>Burkholderiales</taxon>
        <taxon>Burkholderiaceae</taxon>
        <taxon>Ralstonia</taxon>
    </lineage>
</organism>
<dbReference type="InterPro" id="IPR045337">
    <property type="entry name" value="MmgE_PrpD_C"/>
</dbReference>
<feature type="compositionally biased region" description="Basic and acidic residues" evidence="2">
    <location>
        <begin position="1"/>
        <end position="10"/>
    </location>
</feature>
<feature type="domain" description="MmgE/PrpD C-terminal" evidence="4">
    <location>
        <begin position="287"/>
        <end position="453"/>
    </location>
</feature>
<dbReference type="InterPro" id="IPR005656">
    <property type="entry name" value="MmgE_PrpD"/>
</dbReference>
<name>A0AAC9BNT5_9RALS</name>
<dbReference type="EMBL" id="CP012606">
    <property type="protein sequence ID" value="ANH76744.1"/>
    <property type="molecule type" value="Genomic_DNA"/>
</dbReference>
<dbReference type="Pfam" id="PF03972">
    <property type="entry name" value="MmgE_PrpD_N"/>
    <property type="match status" value="1"/>
</dbReference>
<evidence type="ECO:0000256" key="1">
    <source>
        <dbReference type="ARBA" id="ARBA00006174"/>
    </source>
</evidence>